<name>A0A7E4V999_PANRE</name>
<dbReference type="EC" id="1.3.8.5" evidence="11"/>
<dbReference type="GO" id="GO:0003853">
    <property type="term" value="F:short-chain 2-methyl fatty acyl-CoA dehydrogenase activity"/>
    <property type="evidence" value="ECO:0007669"/>
    <property type="project" value="UniProtKB-EC"/>
</dbReference>
<evidence type="ECO:0000256" key="11">
    <source>
        <dbReference type="ARBA" id="ARBA00039036"/>
    </source>
</evidence>
<evidence type="ECO:0000259" key="24">
    <source>
        <dbReference type="Pfam" id="PF02770"/>
    </source>
</evidence>
<comment type="catalytic activity">
    <reaction evidence="19">
        <text>hexanoyl-CoA + oxidized [electron-transfer flavoprotein] + H(+) = (2E)-hexenoyl-CoA + reduced [electron-transfer flavoprotein]</text>
        <dbReference type="Rhea" id="RHEA:43464"/>
        <dbReference type="Rhea" id="RHEA-COMP:10685"/>
        <dbReference type="Rhea" id="RHEA-COMP:10686"/>
        <dbReference type="ChEBI" id="CHEBI:15378"/>
        <dbReference type="ChEBI" id="CHEBI:57692"/>
        <dbReference type="ChEBI" id="CHEBI:58307"/>
        <dbReference type="ChEBI" id="CHEBI:62077"/>
        <dbReference type="ChEBI" id="CHEBI:62620"/>
    </reaction>
    <physiologicalReaction direction="left-to-right" evidence="19">
        <dbReference type="Rhea" id="RHEA:43465"/>
    </physiologicalReaction>
</comment>
<dbReference type="PROSITE" id="PS00072">
    <property type="entry name" value="ACYL_COA_DH_1"/>
    <property type="match status" value="1"/>
</dbReference>
<comment type="catalytic activity">
    <reaction evidence="18">
        <text>butanoyl-CoA + oxidized [electron-transfer flavoprotein] + H(+) = (2E)-butenoyl-CoA + reduced [electron-transfer flavoprotein]</text>
        <dbReference type="Rhea" id="RHEA:24004"/>
        <dbReference type="Rhea" id="RHEA-COMP:10685"/>
        <dbReference type="Rhea" id="RHEA-COMP:10686"/>
        <dbReference type="ChEBI" id="CHEBI:15378"/>
        <dbReference type="ChEBI" id="CHEBI:57332"/>
        <dbReference type="ChEBI" id="CHEBI:57371"/>
        <dbReference type="ChEBI" id="CHEBI:57692"/>
        <dbReference type="ChEBI" id="CHEBI:58307"/>
    </reaction>
    <physiologicalReaction direction="left-to-right" evidence="18">
        <dbReference type="Rhea" id="RHEA:24005"/>
    </physiologicalReaction>
</comment>
<reference evidence="27" key="2">
    <citation type="submission" date="2020-10" db="UniProtKB">
        <authorList>
            <consortium name="WormBaseParasite"/>
        </authorList>
    </citation>
    <scope>IDENTIFICATION</scope>
</reference>
<proteinExistence type="inferred from homology"/>
<evidence type="ECO:0000256" key="22">
    <source>
        <dbReference type="RuleBase" id="RU362125"/>
    </source>
</evidence>
<evidence type="ECO:0000256" key="19">
    <source>
        <dbReference type="ARBA" id="ARBA00049192"/>
    </source>
</evidence>
<dbReference type="AlphaFoldDB" id="A0A7E4V999"/>
<comment type="catalytic activity">
    <reaction evidence="21">
        <text>2-methylpropanoyl-CoA + oxidized [electron-transfer flavoprotein] + H(+) = 2-methylpropenoyl-CoA + reduced [electron-transfer flavoprotein]</text>
        <dbReference type="Rhea" id="RHEA:44180"/>
        <dbReference type="Rhea" id="RHEA-COMP:10685"/>
        <dbReference type="Rhea" id="RHEA-COMP:10686"/>
        <dbReference type="ChEBI" id="CHEBI:15378"/>
        <dbReference type="ChEBI" id="CHEBI:57338"/>
        <dbReference type="ChEBI" id="CHEBI:57692"/>
        <dbReference type="ChEBI" id="CHEBI:58307"/>
        <dbReference type="ChEBI" id="CHEBI:62500"/>
    </reaction>
    <physiologicalReaction direction="left-to-right" evidence="21">
        <dbReference type="Rhea" id="RHEA:44181"/>
    </physiologicalReaction>
</comment>
<evidence type="ECO:0000256" key="13">
    <source>
        <dbReference type="ARBA" id="ARBA00041537"/>
    </source>
</evidence>
<dbReference type="Pfam" id="PF02771">
    <property type="entry name" value="Acyl-CoA_dh_N"/>
    <property type="match status" value="1"/>
</dbReference>
<evidence type="ECO:0000256" key="1">
    <source>
        <dbReference type="ARBA" id="ARBA00001974"/>
    </source>
</evidence>
<evidence type="ECO:0000256" key="15">
    <source>
        <dbReference type="ARBA" id="ARBA00048235"/>
    </source>
</evidence>
<dbReference type="PANTHER" id="PTHR43884">
    <property type="entry name" value="ACYL-COA DEHYDROGENASE"/>
    <property type="match status" value="1"/>
</dbReference>
<evidence type="ECO:0000256" key="5">
    <source>
        <dbReference type="ARBA" id="ARBA00022630"/>
    </source>
</evidence>
<comment type="cofactor">
    <cofactor evidence="1 22">
        <name>FAD</name>
        <dbReference type="ChEBI" id="CHEBI:57692"/>
    </cofactor>
</comment>
<feature type="domain" description="Acyl-CoA dehydrogenase/oxidase C-terminal" evidence="23">
    <location>
        <begin position="345"/>
        <end position="392"/>
    </location>
</feature>
<accession>A0A7E4V999</accession>
<dbReference type="PANTHER" id="PTHR43884:SF1">
    <property type="entry name" value="SHORT_BRANCHED CHAIN SPECIFIC ACYL-COA DEHYDROGENASE, MITOCHONDRIAL"/>
    <property type="match status" value="1"/>
</dbReference>
<feature type="domain" description="Acyl-CoA oxidase/dehydrogenase middle" evidence="24">
    <location>
        <begin position="234"/>
        <end position="329"/>
    </location>
</feature>
<evidence type="ECO:0000256" key="12">
    <source>
        <dbReference type="ARBA" id="ARBA00039850"/>
    </source>
</evidence>
<evidence type="ECO:0000259" key="25">
    <source>
        <dbReference type="Pfam" id="PF02771"/>
    </source>
</evidence>
<keyword evidence="26" id="KW-1185">Reference proteome</keyword>
<evidence type="ECO:0000256" key="2">
    <source>
        <dbReference type="ARBA" id="ARBA00005198"/>
    </source>
</evidence>
<evidence type="ECO:0000256" key="18">
    <source>
        <dbReference type="ARBA" id="ARBA00049096"/>
    </source>
</evidence>
<dbReference type="InterPro" id="IPR037069">
    <property type="entry name" value="AcylCoA_DH/ox_N_sf"/>
</dbReference>
<dbReference type="SUPFAM" id="SSF56645">
    <property type="entry name" value="Acyl-CoA dehydrogenase NM domain-like"/>
    <property type="match status" value="1"/>
</dbReference>
<reference evidence="26" key="1">
    <citation type="journal article" date="2013" name="Genetics">
        <title>The draft genome and transcriptome of Panagrellus redivivus are shaped by the harsh demands of a free-living lifestyle.</title>
        <authorList>
            <person name="Srinivasan J."/>
            <person name="Dillman A.R."/>
            <person name="Macchietto M.G."/>
            <person name="Heikkinen L."/>
            <person name="Lakso M."/>
            <person name="Fracchia K.M."/>
            <person name="Antoshechkin I."/>
            <person name="Mortazavi A."/>
            <person name="Wong G."/>
            <person name="Sternberg P.W."/>
        </authorList>
    </citation>
    <scope>NUCLEOTIDE SEQUENCE [LARGE SCALE GENOMIC DNA]</scope>
    <source>
        <strain evidence="26">MT8872</strain>
    </source>
</reference>
<evidence type="ECO:0000256" key="17">
    <source>
        <dbReference type="ARBA" id="ARBA00048592"/>
    </source>
</evidence>
<sequence>MTKALMQSSRNVASTTKIERTRARDGLFEGKGEGKQLEAKRDWPVDWQKCGNGSKSNLFYETVYHCFAVLNQFEMAMRSVASLRPIIRSGTRCFTQNAAGNLPPRPDSETAPPPLTQLSEEEIAFKDTVKRFSNDVVKPLVRQMDANSHMEKVVIDGCFENGFMGIEIPAKYDGPDSSFFNTVIVVEELAKVDPSVSVFCDVQNTLVAPLIIELGTEEQKQKYLTRIHKDWVGSFALSEVSSGSDAFALKTTAKADGDDFILNGSKMWITNGEHASFYLVMANAEPEKGYRGITCFLVDRDAKGLSLGKKEDKLGIRASSTVPVHLDNVRVHKSAILGEYGKAYKYAIECLNAGRIGIGAQMVGLAQGALDVTIPYLQERKQFGSRIIDFQWRHDFENFGSRYIGDASIIATMEFWASPSFAGRVGDSIAETLNKAPLDITLIRFVGRLNCADDIASDFIFDATLDFTGLFDTAFDLMRIIDATFVYNCKNRAVPKLTLGFGRPSAVCGPGFTQIR</sequence>
<dbReference type="InterPro" id="IPR009075">
    <property type="entry name" value="AcylCo_DH/oxidase_C"/>
</dbReference>
<organism evidence="26 27">
    <name type="scientific">Panagrellus redivivus</name>
    <name type="common">Microworm</name>
    <dbReference type="NCBI Taxonomy" id="6233"/>
    <lineage>
        <taxon>Eukaryota</taxon>
        <taxon>Metazoa</taxon>
        <taxon>Ecdysozoa</taxon>
        <taxon>Nematoda</taxon>
        <taxon>Chromadorea</taxon>
        <taxon>Rhabditida</taxon>
        <taxon>Tylenchina</taxon>
        <taxon>Panagrolaimomorpha</taxon>
        <taxon>Panagrolaimoidea</taxon>
        <taxon>Panagrolaimidae</taxon>
        <taxon>Panagrellus</taxon>
    </lineage>
</organism>
<comment type="catalytic activity">
    <reaction evidence="20">
        <text>(2S)-2-methylbutanoyl-CoA + oxidized [electron-transfer flavoprotein] + H(+) = (2E)-2-methylbut-2-enoyl-CoA + reduced [electron-transfer flavoprotein]</text>
        <dbReference type="Rhea" id="RHEA:48256"/>
        <dbReference type="Rhea" id="RHEA-COMP:10685"/>
        <dbReference type="Rhea" id="RHEA-COMP:10686"/>
        <dbReference type="ChEBI" id="CHEBI:15378"/>
        <dbReference type="ChEBI" id="CHEBI:57337"/>
        <dbReference type="ChEBI" id="CHEBI:57692"/>
        <dbReference type="ChEBI" id="CHEBI:58307"/>
        <dbReference type="ChEBI" id="CHEBI:88166"/>
    </reaction>
    <physiologicalReaction direction="left-to-right" evidence="20">
        <dbReference type="Rhea" id="RHEA:48257"/>
    </physiologicalReaction>
</comment>
<evidence type="ECO:0000259" key="23">
    <source>
        <dbReference type="Pfam" id="PF00441"/>
    </source>
</evidence>
<dbReference type="GO" id="GO:0005739">
    <property type="term" value="C:mitochondrion"/>
    <property type="evidence" value="ECO:0007669"/>
    <property type="project" value="TreeGrafter"/>
</dbReference>
<keyword evidence="9" id="KW-0443">Lipid metabolism</keyword>
<evidence type="ECO:0000256" key="4">
    <source>
        <dbReference type="ARBA" id="ARBA00011881"/>
    </source>
</evidence>
<comment type="similarity">
    <text evidence="3 22">Belongs to the acyl-CoA dehydrogenase family.</text>
</comment>
<comment type="pathway">
    <text evidence="10">Amino-acid degradation; L-isoleucine degradation.</text>
</comment>
<evidence type="ECO:0000256" key="3">
    <source>
        <dbReference type="ARBA" id="ARBA00009347"/>
    </source>
</evidence>
<dbReference type="InterPro" id="IPR006089">
    <property type="entry name" value="Acyl-CoA_DH_CS"/>
</dbReference>
<evidence type="ECO:0000256" key="7">
    <source>
        <dbReference type="ARBA" id="ARBA00022832"/>
    </source>
</evidence>
<dbReference type="Gene3D" id="1.20.140.10">
    <property type="entry name" value="Butyryl-CoA Dehydrogenase, subunit A, domain 3"/>
    <property type="match status" value="1"/>
</dbReference>
<comment type="catalytic activity">
    <reaction evidence="16">
        <text>valproyl-CoA + oxidized [electron-transfer flavoprotein] + H(+) = (2E)-2-propylpent-2-enoyl-CoA + reduced [electron-transfer flavoprotein]</text>
        <dbReference type="Rhea" id="RHEA:65344"/>
        <dbReference type="Rhea" id="RHEA-COMP:10685"/>
        <dbReference type="Rhea" id="RHEA-COMP:10686"/>
        <dbReference type="ChEBI" id="CHEBI:15378"/>
        <dbReference type="ChEBI" id="CHEBI:57692"/>
        <dbReference type="ChEBI" id="CHEBI:58307"/>
        <dbReference type="ChEBI" id="CHEBI:156457"/>
        <dbReference type="ChEBI" id="CHEBI:156458"/>
    </reaction>
    <physiologicalReaction direction="left-to-right" evidence="16">
        <dbReference type="Rhea" id="RHEA:65345"/>
    </physiologicalReaction>
</comment>
<dbReference type="FunFam" id="1.10.540.10:FF:000012">
    <property type="entry name" value="Acyl-CoA dehydrogenase short/branched chain"/>
    <property type="match status" value="1"/>
</dbReference>
<dbReference type="Pfam" id="PF02770">
    <property type="entry name" value="Acyl-CoA_dh_M"/>
    <property type="match status" value="1"/>
</dbReference>
<dbReference type="Gene3D" id="2.40.110.10">
    <property type="entry name" value="Butyryl-CoA Dehydrogenase, subunit A, domain 2"/>
    <property type="match status" value="1"/>
</dbReference>
<comment type="catalytic activity">
    <reaction evidence="15">
        <text>2-methylbutanoyl-CoA + oxidized [electron-transfer flavoprotein] + H(+) = (2E)-2-methylbut-2-enoyl-CoA + reduced [electron-transfer flavoprotein]</text>
        <dbReference type="Rhea" id="RHEA:43780"/>
        <dbReference type="Rhea" id="RHEA-COMP:10685"/>
        <dbReference type="Rhea" id="RHEA-COMP:10686"/>
        <dbReference type="ChEBI" id="CHEBI:15378"/>
        <dbReference type="ChEBI" id="CHEBI:57336"/>
        <dbReference type="ChEBI" id="CHEBI:57337"/>
        <dbReference type="ChEBI" id="CHEBI:57692"/>
        <dbReference type="ChEBI" id="CHEBI:58307"/>
        <dbReference type="EC" id="1.3.8.5"/>
    </reaction>
    <physiologicalReaction direction="left-to-right" evidence="15">
        <dbReference type="Rhea" id="RHEA:43781"/>
    </physiologicalReaction>
</comment>
<evidence type="ECO:0000256" key="8">
    <source>
        <dbReference type="ARBA" id="ARBA00023002"/>
    </source>
</evidence>
<dbReference type="WBParaSite" id="Pan_g18055.t1">
    <property type="protein sequence ID" value="Pan_g18055.t1"/>
    <property type="gene ID" value="Pan_g18055"/>
</dbReference>
<dbReference type="Proteomes" id="UP000492821">
    <property type="component" value="Unassembled WGS sequence"/>
</dbReference>
<keyword evidence="8 22" id="KW-0560">Oxidoreductase</keyword>
<evidence type="ECO:0000256" key="6">
    <source>
        <dbReference type="ARBA" id="ARBA00022827"/>
    </source>
</evidence>
<dbReference type="InterPro" id="IPR009100">
    <property type="entry name" value="AcylCoA_DH/oxidase_NM_dom_sf"/>
</dbReference>
<keyword evidence="5 22" id="KW-0285">Flavoprotein</keyword>
<dbReference type="InterPro" id="IPR046373">
    <property type="entry name" value="Acyl-CoA_Oxase/DH_mid-dom_sf"/>
</dbReference>
<dbReference type="InterPro" id="IPR036250">
    <property type="entry name" value="AcylCo_DH-like_C"/>
</dbReference>
<evidence type="ECO:0000256" key="9">
    <source>
        <dbReference type="ARBA" id="ARBA00023098"/>
    </source>
</evidence>
<evidence type="ECO:0000256" key="10">
    <source>
        <dbReference type="ARBA" id="ARBA00037895"/>
    </source>
</evidence>
<feature type="domain" description="Acyl-CoA dehydrogenase/oxidase N-terminal" evidence="25">
    <location>
        <begin position="119"/>
        <end position="227"/>
    </location>
</feature>
<dbReference type="GO" id="GO:0006631">
    <property type="term" value="P:fatty acid metabolic process"/>
    <property type="evidence" value="ECO:0007669"/>
    <property type="project" value="UniProtKB-KW"/>
</dbReference>
<dbReference type="Gene3D" id="1.10.540.10">
    <property type="entry name" value="Acyl-CoA dehydrogenase/oxidase, N-terminal domain"/>
    <property type="match status" value="1"/>
</dbReference>
<dbReference type="FunFam" id="2.40.110.10:FF:000001">
    <property type="entry name" value="Acyl-CoA dehydrogenase, mitochondrial"/>
    <property type="match status" value="1"/>
</dbReference>
<evidence type="ECO:0000313" key="27">
    <source>
        <dbReference type="WBParaSite" id="Pan_g18055.t1"/>
    </source>
</evidence>
<dbReference type="InterPro" id="IPR013786">
    <property type="entry name" value="AcylCoA_DH/ox_N"/>
</dbReference>
<comment type="catalytic activity">
    <reaction evidence="17">
        <text>(2R)-2-methylbutanoyl-CoA + oxidized [electron-transfer flavoprotein] + H(+) = ethylacryloyl-CoA + reduced [electron-transfer flavoprotein]</text>
        <dbReference type="Rhea" id="RHEA:65296"/>
        <dbReference type="Rhea" id="RHEA-COMP:10685"/>
        <dbReference type="Rhea" id="RHEA-COMP:10686"/>
        <dbReference type="ChEBI" id="CHEBI:15378"/>
        <dbReference type="ChEBI" id="CHEBI:57692"/>
        <dbReference type="ChEBI" id="CHEBI:58307"/>
        <dbReference type="ChEBI" id="CHEBI:156439"/>
        <dbReference type="ChEBI" id="CHEBI:156440"/>
    </reaction>
    <physiologicalReaction direction="left-to-right" evidence="17">
        <dbReference type="Rhea" id="RHEA:65297"/>
    </physiologicalReaction>
</comment>
<keyword evidence="7" id="KW-0276">Fatty acid metabolism</keyword>
<evidence type="ECO:0000256" key="16">
    <source>
        <dbReference type="ARBA" id="ARBA00048307"/>
    </source>
</evidence>
<protein>
    <recommendedName>
        <fullName evidence="12">Short/branched chain specific acyl-CoA dehydrogenase, mitochondrial</fullName>
        <ecNumber evidence="11">1.3.8.5</ecNumber>
    </recommendedName>
    <alternativeName>
        <fullName evidence="14">2-methyl branched chain acyl-CoA dehydrogenase</fullName>
    </alternativeName>
    <alternativeName>
        <fullName evidence="13">2-methylbutyryl-coenzyme A dehydrogenase</fullName>
    </alternativeName>
</protein>
<evidence type="ECO:0000256" key="21">
    <source>
        <dbReference type="ARBA" id="ARBA00051903"/>
    </source>
</evidence>
<evidence type="ECO:0000313" key="26">
    <source>
        <dbReference type="Proteomes" id="UP000492821"/>
    </source>
</evidence>
<dbReference type="Pfam" id="PF00441">
    <property type="entry name" value="Acyl-CoA_dh_1"/>
    <property type="match status" value="1"/>
</dbReference>
<dbReference type="GO" id="GO:0050660">
    <property type="term" value="F:flavin adenine dinucleotide binding"/>
    <property type="evidence" value="ECO:0007669"/>
    <property type="project" value="InterPro"/>
</dbReference>
<evidence type="ECO:0000256" key="14">
    <source>
        <dbReference type="ARBA" id="ARBA00042821"/>
    </source>
</evidence>
<comment type="subunit">
    <text evidence="4">Homotetramer.</text>
</comment>
<dbReference type="InterPro" id="IPR006091">
    <property type="entry name" value="Acyl-CoA_Oxase/DH_mid-dom"/>
</dbReference>
<dbReference type="SUPFAM" id="SSF47203">
    <property type="entry name" value="Acyl-CoA dehydrogenase C-terminal domain-like"/>
    <property type="match status" value="1"/>
</dbReference>
<evidence type="ECO:0000256" key="20">
    <source>
        <dbReference type="ARBA" id="ARBA00049552"/>
    </source>
</evidence>
<keyword evidence="6 22" id="KW-0274">FAD</keyword>
<comment type="pathway">
    <text evidence="2">Lipid metabolism; mitochondrial fatty acid beta-oxidation.</text>
</comment>